<accession>A0A151GH30</accession>
<feature type="region of interest" description="Disordered" evidence="1">
    <location>
        <begin position="52"/>
        <end position="73"/>
    </location>
</feature>
<dbReference type="Proteomes" id="UP000076580">
    <property type="component" value="Chromosome 02"/>
</dbReference>
<name>A0A151GH30_DRECN</name>
<proteinExistence type="predicted"/>
<feature type="region of interest" description="Disordered" evidence="1">
    <location>
        <begin position="1"/>
        <end position="21"/>
    </location>
</feature>
<gene>
    <name evidence="2" type="ORF">DCS_03372</name>
</gene>
<dbReference type="AlphaFoldDB" id="A0A151GH30"/>
<evidence type="ECO:0000313" key="3">
    <source>
        <dbReference type="Proteomes" id="UP000076580"/>
    </source>
</evidence>
<evidence type="ECO:0000313" key="2">
    <source>
        <dbReference type="EMBL" id="KYK56372.1"/>
    </source>
</evidence>
<comment type="caution">
    <text evidence="2">The sequence shown here is derived from an EMBL/GenBank/DDBJ whole genome shotgun (WGS) entry which is preliminary data.</text>
</comment>
<dbReference type="EMBL" id="LAYC01000002">
    <property type="protein sequence ID" value="KYK56372.1"/>
    <property type="molecule type" value="Genomic_DNA"/>
</dbReference>
<organism evidence="2 3">
    <name type="scientific">Drechmeria coniospora</name>
    <name type="common">Nematophagous fungus</name>
    <name type="synonym">Meria coniospora</name>
    <dbReference type="NCBI Taxonomy" id="98403"/>
    <lineage>
        <taxon>Eukaryota</taxon>
        <taxon>Fungi</taxon>
        <taxon>Dikarya</taxon>
        <taxon>Ascomycota</taxon>
        <taxon>Pezizomycotina</taxon>
        <taxon>Sordariomycetes</taxon>
        <taxon>Hypocreomycetidae</taxon>
        <taxon>Hypocreales</taxon>
        <taxon>Ophiocordycipitaceae</taxon>
        <taxon>Drechmeria</taxon>
    </lineage>
</organism>
<dbReference type="RefSeq" id="XP_040655724.1">
    <property type="nucleotide sequence ID" value="XM_040800691.1"/>
</dbReference>
<reference evidence="2 3" key="1">
    <citation type="journal article" date="2016" name="Sci. Rep.">
        <title>Insights into Adaptations to a Near-Obligate Nematode Endoparasitic Lifestyle from the Finished Genome of Drechmeria coniospora.</title>
        <authorList>
            <person name="Zhang L."/>
            <person name="Zhou Z."/>
            <person name="Guo Q."/>
            <person name="Fokkens L."/>
            <person name="Miskei M."/>
            <person name="Pocsi I."/>
            <person name="Zhang W."/>
            <person name="Chen M."/>
            <person name="Wang L."/>
            <person name="Sun Y."/>
            <person name="Donzelli B.G."/>
            <person name="Gibson D.M."/>
            <person name="Nelson D.R."/>
            <person name="Luo J.G."/>
            <person name="Rep M."/>
            <person name="Liu H."/>
            <person name="Yang S."/>
            <person name="Wang J."/>
            <person name="Krasnoff S.B."/>
            <person name="Xu Y."/>
            <person name="Molnar I."/>
            <person name="Lin M."/>
        </authorList>
    </citation>
    <scope>NUCLEOTIDE SEQUENCE [LARGE SCALE GENOMIC DNA]</scope>
    <source>
        <strain evidence="2 3">ARSEF 6962</strain>
    </source>
</reference>
<protein>
    <submittedName>
        <fullName evidence="2">Uncharacterized protein</fullName>
    </submittedName>
</protein>
<keyword evidence="3" id="KW-1185">Reference proteome</keyword>
<dbReference type="GeneID" id="63716015"/>
<sequence length="73" mass="8109">MDMDTATPKTPVRAPSKERQGPMVRFLRRLSPAEVRHLAGRATCVPLLRWGKTAPTRFPGRNGTRKQGGAGRR</sequence>
<dbReference type="InParanoid" id="A0A151GH30"/>
<evidence type="ECO:0000256" key="1">
    <source>
        <dbReference type="SAM" id="MobiDB-lite"/>
    </source>
</evidence>